<sequence length="709" mass="75966">MIPGLSLIQSSPPPTRKRTATMLQRCLLFLLRACPALCLVLTLSCRDTSSPPEAPAGEVLAFDITEANVRNSFFRQGPVAAHQLTTSGLAPRVVWGFPAENTGIGVWFYPPAQPTELVVEGPLEPVQLSHGLWGVSSVLTSDAPLLRIKKAVLGNVRNVRDYFYGATIPPEFDVSLQQATASSTLTFNCLDGKHHIQLKLEYLDGTTGAVEGSQLVFRAGPSGKIRLRTTALIDYTPLTPIPLGELVTAQAANNPTALHALAFLSYQEKLLAGSWRFLTYFGRDTLLSLRMLMPVLQPPVMEAGLGAVIDRLGPQGAVAHEEALGDYAWVVRNGNQEPPPPPPGDMFSPWLDYKMVDSDFILPAVLASYATSPSGQGRIQAFLARKTPSGESYQSALQRNIELIVRKAQPFSQNPVAANLVAITHPEVGNWRDSGAGLGFGKYPFDVNASLVPAALRGAASLYAAGLLGTDTGRATALNAMAEVWEARAAGFFEIQIDPATAQERVGSYATRVGLDPAPAVASLTGPITYRAVSLDAAGAPVPVMNTDDGFLMLFNQPPEAFLTEAAGRILRPFPAGLRTGSGIVVASTALAAPDSSLHSTFTRGDYHGTVIWSWQQAMLAAGLERQLTRTDLSPETVTTLRAAQTALWQVIQSASALNTGELWSWVPRNGQAQYASFADAAIAEDRFVDESNAAQLWSTVYLAVQPPR</sequence>
<protein>
    <submittedName>
        <fullName evidence="1">Uncharacterized protein</fullName>
    </submittedName>
</protein>
<gene>
    <name evidence="1" type="ORF">STIAU_0421</name>
</gene>
<name>Q08WA1_STIAD</name>
<evidence type="ECO:0000313" key="1">
    <source>
        <dbReference type="EMBL" id="EAU64767.1"/>
    </source>
</evidence>
<dbReference type="PATRIC" id="fig|378806.16.peg.3756"/>
<comment type="caution">
    <text evidence="1">The sequence shown here is derived from an EMBL/GenBank/DDBJ whole genome shotgun (WGS) entry which is preliminary data.</text>
</comment>
<organism evidence="1 2">
    <name type="scientific">Stigmatella aurantiaca (strain DW4/3-1)</name>
    <dbReference type="NCBI Taxonomy" id="378806"/>
    <lineage>
        <taxon>Bacteria</taxon>
        <taxon>Pseudomonadati</taxon>
        <taxon>Myxococcota</taxon>
        <taxon>Myxococcia</taxon>
        <taxon>Myxococcales</taxon>
        <taxon>Cystobacterineae</taxon>
        <taxon>Archangiaceae</taxon>
        <taxon>Stigmatella</taxon>
    </lineage>
</organism>
<reference evidence="1 2" key="1">
    <citation type="submission" date="2006-04" db="EMBL/GenBank/DDBJ databases">
        <authorList>
            <person name="Nierman W.C."/>
        </authorList>
    </citation>
    <scope>NUCLEOTIDE SEQUENCE [LARGE SCALE GENOMIC DNA]</scope>
    <source>
        <strain evidence="1 2">DW4/3-1</strain>
    </source>
</reference>
<accession>Q08WA1</accession>
<evidence type="ECO:0000313" key="2">
    <source>
        <dbReference type="Proteomes" id="UP000032702"/>
    </source>
</evidence>
<dbReference type="EMBL" id="AAMD01000104">
    <property type="protein sequence ID" value="EAU64767.1"/>
    <property type="molecule type" value="Genomic_DNA"/>
</dbReference>
<dbReference type="AlphaFoldDB" id="Q08WA1"/>
<proteinExistence type="predicted"/>
<dbReference type="Proteomes" id="UP000032702">
    <property type="component" value="Unassembled WGS sequence"/>
</dbReference>